<feature type="compositionally biased region" description="Acidic residues" evidence="5">
    <location>
        <begin position="849"/>
        <end position="866"/>
    </location>
</feature>
<dbReference type="PROSITE" id="PS50127">
    <property type="entry name" value="UBC_2"/>
    <property type="match status" value="1"/>
</dbReference>
<keyword evidence="1" id="KW-0328">Glycosyltransferase</keyword>
<evidence type="ECO:0000256" key="1">
    <source>
        <dbReference type="ARBA" id="ARBA00022676"/>
    </source>
</evidence>
<evidence type="ECO:0000313" key="8">
    <source>
        <dbReference type="Proteomes" id="UP000007431"/>
    </source>
</evidence>
<dbReference type="Gene3D" id="3.90.228.10">
    <property type="match status" value="1"/>
</dbReference>
<dbReference type="PANTHER" id="PTHR21328">
    <property type="entry name" value="POLY ADP-RIBOSE POLYMERASE FAMILY, MEMBER PARP"/>
    <property type="match status" value="1"/>
</dbReference>
<evidence type="ECO:0000256" key="4">
    <source>
        <dbReference type="ARBA" id="ARBA00023027"/>
    </source>
</evidence>
<evidence type="ECO:0000256" key="5">
    <source>
        <dbReference type="SAM" id="MobiDB-lite"/>
    </source>
</evidence>
<dbReference type="GO" id="GO:0003950">
    <property type="term" value="F:NAD+ poly-ADP-ribosyltransferase activity"/>
    <property type="evidence" value="ECO:0007669"/>
    <property type="project" value="InterPro"/>
</dbReference>
<dbReference type="EMBL" id="GL377307">
    <property type="protein sequence ID" value="EFI96040.1"/>
    <property type="molecule type" value="Genomic_DNA"/>
</dbReference>
<dbReference type="STRING" id="578458.D8Q7K2"/>
<dbReference type="AlphaFoldDB" id="D8Q7K2"/>
<dbReference type="Proteomes" id="UP000007431">
    <property type="component" value="Unassembled WGS sequence"/>
</dbReference>
<evidence type="ECO:0000259" key="6">
    <source>
        <dbReference type="PROSITE" id="PS50127"/>
    </source>
</evidence>
<evidence type="ECO:0000313" key="7">
    <source>
        <dbReference type="EMBL" id="EFI96040.1"/>
    </source>
</evidence>
<proteinExistence type="predicted"/>
<dbReference type="Gene3D" id="3.10.110.10">
    <property type="entry name" value="Ubiquitin Conjugating Enzyme"/>
    <property type="match status" value="1"/>
</dbReference>
<name>D8Q7K2_SCHCM</name>
<dbReference type="Pfam" id="PF00179">
    <property type="entry name" value="UQ_con"/>
    <property type="match status" value="1"/>
</dbReference>
<dbReference type="SMART" id="SM00212">
    <property type="entry name" value="UBCc"/>
    <property type="match status" value="1"/>
</dbReference>
<evidence type="ECO:0000256" key="3">
    <source>
        <dbReference type="ARBA" id="ARBA00022695"/>
    </source>
</evidence>
<feature type="domain" description="UBC core" evidence="6">
    <location>
        <begin position="902"/>
        <end position="1085"/>
    </location>
</feature>
<organism evidence="8">
    <name type="scientific">Schizophyllum commune (strain H4-8 / FGSC 9210)</name>
    <name type="common">Split gill fungus</name>
    <dbReference type="NCBI Taxonomy" id="578458"/>
    <lineage>
        <taxon>Eukaryota</taxon>
        <taxon>Fungi</taxon>
        <taxon>Dikarya</taxon>
        <taxon>Basidiomycota</taxon>
        <taxon>Agaricomycotina</taxon>
        <taxon>Agaricomycetes</taxon>
        <taxon>Agaricomycetidae</taxon>
        <taxon>Agaricales</taxon>
        <taxon>Schizophyllaceae</taxon>
        <taxon>Schizophyllum</taxon>
    </lineage>
</organism>
<dbReference type="Pfam" id="PF00644">
    <property type="entry name" value="PARP"/>
    <property type="match status" value="1"/>
</dbReference>
<dbReference type="InParanoid" id="D8Q7K2"/>
<keyword evidence="3" id="KW-0548">Nucleotidyltransferase</keyword>
<reference evidence="7 8" key="1">
    <citation type="journal article" date="2010" name="Nat. Biotechnol.">
        <title>Genome sequence of the model mushroom Schizophyllum commune.</title>
        <authorList>
            <person name="Ohm R.A."/>
            <person name="de Jong J.F."/>
            <person name="Lugones L.G."/>
            <person name="Aerts A."/>
            <person name="Kothe E."/>
            <person name="Stajich J.E."/>
            <person name="de Vries R.P."/>
            <person name="Record E."/>
            <person name="Levasseur A."/>
            <person name="Baker S.E."/>
            <person name="Bartholomew K.A."/>
            <person name="Coutinho P.M."/>
            <person name="Erdmann S."/>
            <person name="Fowler T.J."/>
            <person name="Gathman A.C."/>
            <person name="Lombard V."/>
            <person name="Henrissat B."/>
            <person name="Knabe N."/>
            <person name="Kuees U."/>
            <person name="Lilly W.W."/>
            <person name="Lindquist E."/>
            <person name="Lucas S."/>
            <person name="Magnuson J.K."/>
            <person name="Piumi F."/>
            <person name="Raudaskoski M."/>
            <person name="Salamov A."/>
            <person name="Schmutz J."/>
            <person name="Schwarze F.W.M.R."/>
            <person name="vanKuyk P.A."/>
            <person name="Horton J.S."/>
            <person name="Grigoriev I.V."/>
            <person name="Woesten H.A.B."/>
        </authorList>
    </citation>
    <scope>NUCLEOTIDE SEQUENCE [LARGE SCALE GENOMIC DNA]</scope>
    <source>
        <strain evidence="8">H4-8 / FGSC 9210</strain>
    </source>
</reference>
<dbReference type="VEuPathDB" id="FungiDB:SCHCODRAFT_02629145"/>
<keyword evidence="8" id="KW-1185">Reference proteome</keyword>
<keyword evidence="4" id="KW-0520">NAD</keyword>
<feature type="region of interest" description="Disordered" evidence="5">
    <location>
        <begin position="291"/>
        <end position="312"/>
    </location>
</feature>
<dbReference type="InterPro" id="IPR000608">
    <property type="entry name" value="UBC"/>
</dbReference>
<feature type="region of interest" description="Disordered" evidence="5">
    <location>
        <begin position="833"/>
        <end position="879"/>
    </location>
</feature>
<gene>
    <name evidence="7" type="ORF">SCHCODRAFT_77109</name>
</gene>
<dbReference type="HOGENOM" id="CLU_003143_0_0_1"/>
<dbReference type="eggNOG" id="KOG0897">
    <property type="taxonomic scope" value="Eukaryota"/>
</dbReference>
<dbReference type="SUPFAM" id="SSF54495">
    <property type="entry name" value="UBC-like"/>
    <property type="match status" value="1"/>
</dbReference>
<protein>
    <recommendedName>
        <fullName evidence="6">UBC core domain-containing protein</fullName>
    </recommendedName>
</protein>
<dbReference type="GO" id="GO:0016779">
    <property type="term" value="F:nucleotidyltransferase activity"/>
    <property type="evidence" value="ECO:0007669"/>
    <property type="project" value="UniProtKB-KW"/>
</dbReference>
<dbReference type="CDD" id="cd23802">
    <property type="entry name" value="UBCc_UBE2Q"/>
    <property type="match status" value="1"/>
</dbReference>
<keyword evidence="2" id="KW-0808">Transferase</keyword>
<dbReference type="InterPro" id="IPR051838">
    <property type="entry name" value="ARTD_PARP"/>
</dbReference>
<dbReference type="InterPro" id="IPR012317">
    <property type="entry name" value="Poly(ADP-ribose)pol_cat_dom"/>
</dbReference>
<dbReference type="SUPFAM" id="SSF56399">
    <property type="entry name" value="ADP-ribosylation"/>
    <property type="match status" value="1"/>
</dbReference>
<dbReference type="InterPro" id="IPR016135">
    <property type="entry name" value="UBQ-conjugating_enzyme/RWD"/>
</dbReference>
<evidence type="ECO:0000256" key="2">
    <source>
        <dbReference type="ARBA" id="ARBA00022679"/>
    </source>
</evidence>
<sequence>MKRAAEAGLSVKGLRVKTFRPGEDEGSIEMSLVDDQNAAPVLNLNLLVSDPSDYPKGHSFFSYCPDGGPPDLFRDILDDLATAPSRPIATTIERLVTQVANAMNPSAASDDEDPAEDDDEDDSVIDYDAFDYEPAAPSTSDNHRERMRALQHDFLECVASGYTAGIVRFSGDDFCVSVSIPVARLATMVPPRALVAWDRRLLATSQHLTLLIGTFHGGYPGVDAQGHIISGKGLASGLNFKVGLTRNYKPSKDVARDAIRTFGLITEDAEDELQRQKEEEAAARLAALMAEGEEGSPEPQPPVEEEEEEEKFDRFSLTSSLESLMEQSFLKVLQVRKEFGLGWAGAELLLLESDKLQQRPADLFKSSKARFVAEDKEERKLAKTVKLPEDPLRESGKQDSINLPLTAYSYLIRRLSLCTRYCLVCHTKVKTEFAALKPYVCDSALCHYQYYMHNRGPSIEYEIIHNPQAVDLLVALAYSAAVEQVLDDPLPKHLGLRVPVPNNGDIRAPPPMRGVVQTQPVALAVVQPDADGLCEFDKLEVPQMRYAIAKLIESLPKISEMRKHLMKRIARGKSKPKLHEVKPEVLPAAWTILRWCVASCRSYLEEITDEEYLIKNIDSEWRQFRFTVGAPDAEARFRASIEAAVKKDQNAMNFPSIFAFHGSGLRNWHSILRHGLWFKDIVNGRAYGHGVYFAKDGSISMSTYAQRGTKTWEGSEVIPLQCTALAEIVNLPGEFVSRDPHLVVANTDWIMCRYLLVRCSPRELPAGNGKEATAKDKKASRVPFVPLDPSHRLTLNNKAIAIPDPAHQIDTLLAQRIAEQDEVATDREDRAIFEFEEDAPTPAPMSIDDSSEGEDYGEAEDYDPDDAPAPRAPPKDDWKHNPQWVEECLQHLMPPPVDANPSATMAVQRELRAMLKEQEKAGSLSELGWYMPPDCISDNIFQWIVELHSFDPEIPIAQDMKKEGVNSLIFEIRFPPSFPNAPPFFRIIKPRFLPFIQGGGGHVTGGGSICMDLLTSDGWLPSYSISAVLMQIKLAISNLDPRPARLAPRGDWKREYRVDEALQGYKRAAATHGWTVPVGFEKMLR</sequence>
<dbReference type="OMA" id="LVCHCKT"/>
<accession>D8Q7K2</accession>